<feature type="domain" description="DNA replication/recombination mediator RecO N-terminal" evidence="8">
    <location>
        <begin position="1"/>
        <end position="78"/>
    </location>
</feature>
<dbReference type="STRING" id="1797716.A3D07_00710"/>
<dbReference type="Pfam" id="PF02565">
    <property type="entry name" value="RecO_C"/>
    <property type="match status" value="1"/>
</dbReference>
<dbReference type="InterPro" id="IPR042242">
    <property type="entry name" value="RecO_C"/>
</dbReference>
<protein>
    <recommendedName>
        <fullName evidence="2 7">DNA repair protein RecO</fullName>
    </recommendedName>
    <alternativeName>
        <fullName evidence="6 7">Recombination protein O</fullName>
    </alternativeName>
</protein>
<name>A0A1F5GHA5_9BACT</name>
<proteinExistence type="inferred from homology"/>
<dbReference type="InterPro" id="IPR012340">
    <property type="entry name" value="NA-bd_OB-fold"/>
</dbReference>
<comment type="caution">
    <text evidence="9">The sequence shown here is derived from an EMBL/GenBank/DDBJ whole genome shotgun (WGS) entry which is preliminary data.</text>
</comment>
<reference evidence="9 10" key="1">
    <citation type="journal article" date="2016" name="Nat. Commun.">
        <title>Thousands of microbial genomes shed light on interconnected biogeochemical processes in an aquifer system.</title>
        <authorList>
            <person name="Anantharaman K."/>
            <person name="Brown C.T."/>
            <person name="Hug L.A."/>
            <person name="Sharon I."/>
            <person name="Castelle C.J."/>
            <person name="Probst A.J."/>
            <person name="Thomas B.C."/>
            <person name="Singh A."/>
            <person name="Wilkins M.J."/>
            <person name="Karaoz U."/>
            <person name="Brodie E.L."/>
            <person name="Williams K.H."/>
            <person name="Hubbard S.S."/>
            <person name="Banfield J.F."/>
        </authorList>
    </citation>
    <scope>NUCLEOTIDE SEQUENCE [LARGE SCALE GENOMIC DNA]</scope>
</reference>
<comment type="function">
    <text evidence="7">Involved in DNA repair and RecF pathway recombination.</text>
</comment>
<evidence type="ECO:0000256" key="6">
    <source>
        <dbReference type="ARBA" id="ARBA00033409"/>
    </source>
</evidence>
<evidence type="ECO:0000256" key="2">
    <source>
        <dbReference type="ARBA" id="ARBA00021310"/>
    </source>
</evidence>
<evidence type="ECO:0000256" key="7">
    <source>
        <dbReference type="HAMAP-Rule" id="MF_00201"/>
    </source>
</evidence>
<dbReference type="InterPro" id="IPR003717">
    <property type="entry name" value="RecO"/>
</dbReference>
<dbReference type="GO" id="GO:0006302">
    <property type="term" value="P:double-strand break repair"/>
    <property type="evidence" value="ECO:0007669"/>
    <property type="project" value="TreeGrafter"/>
</dbReference>
<evidence type="ECO:0000256" key="1">
    <source>
        <dbReference type="ARBA" id="ARBA00007452"/>
    </source>
</evidence>
<dbReference type="Proteomes" id="UP000177124">
    <property type="component" value="Unassembled WGS sequence"/>
</dbReference>
<gene>
    <name evidence="7" type="primary">recO</name>
    <name evidence="9" type="ORF">A3D07_00710</name>
</gene>
<dbReference type="HAMAP" id="MF_00201">
    <property type="entry name" value="RecO"/>
    <property type="match status" value="1"/>
</dbReference>
<dbReference type="SUPFAM" id="SSF57863">
    <property type="entry name" value="ArfGap/RecO-like zinc finger"/>
    <property type="match status" value="1"/>
</dbReference>
<dbReference type="GO" id="GO:0006310">
    <property type="term" value="P:DNA recombination"/>
    <property type="evidence" value="ECO:0007669"/>
    <property type="project" value="UniProtKB-UniRule"/>
</dbReference>
<dbReference type="PANTHER" id="PTHR33991:SF1">
    <property type="entry name" value="DNA REPAIR PROTEIN RECO"/>
    <property type="match status" value="1"/>
</dbReference>
<dbReference type="SUPFAM" id="SSF50249">
    <property type="entry name" value="Nucleic acid-binding proteins"/>
    <property type="match status" value="1"/>
</dbReference>
<keyword evidence="3 7" id="KW-0227">DNA damage</keyword>
<evidence type="ECO:0000256" key="3">
    <source>
        <dbReference type="ARBA" id="ARBA00022763"/>
    </source>
</evidence>
<evidence type="ECO:0000313" key="9">
    <source>
        <dbReference type="EMBL" id="OGD91234.1"/>
    </source>
</evidence>
<organism evidence="9 10">
    <name type="scientific">Candidatus Curtissbacteria bacterium RIFCSPHIGHO2_02_FULL_42_15</name>
    <dbReference type="NCBI Taxonomy" id="1797716"/>
    <lineage>
        <taxon>Bacteria</taxon>
        <taxon>Candidatus Curtissiibacteriota</taxon>
    </lineage>
</organism>
<dbReference type="NCBIfam" id="TIGR00613">
    <property type="entry name" value="reco"/>
    <property type="match status" value="1"/>
</dbReference>
<comment type="similarity">
    <text evidence="1 7">Belongs to the RecO family.</text>
</comment>
<dbReference type="Pfam" id="PF11967">
    <property type="entry name" value="RecO_N"/>
    <property type="match status" value="1"/>
</dbReference>
<evidence type="ECO:0000259" key="8">
    <source>
        <dbReference type="Pfam" id="PF11967"/>
    </source>
</evidence>
<dbReference type="InterPro" id="IPR037278">
    <property type="entry name" value="ARFGAP/RecO"/>
</dbReference>
<dbReference type="AlphaFoldDB" id="A0A1F5GHA5"/>
<evidence type="ECO:0000256" key="5">
    <source>
        <dbReference type="ARBA" id="ARBA00023204"/>
    </source>
</evidence>
<evidence type="ECO:0000313" key="10">
    <source>
        <dbReference type="Proteomes" id="UP000177124"/>
    </source>
</evidence>
<dbReference type="GO" id="GO:0043590">
    <property type="term" value="C:bacterial nucleoid"/>
    <property type="evidence" value="ECO:0007669"/>
    <property type="project" value="TreeGrafter"/>
</dbReference>
<keyword evidence="4 7" id="KW-0233">DNA recombination</keyword>
<dbReference type="Gene3D" id="2.40.50.140">
    <property type="entry name" value="Nucleic acid-binding proteins"/>
    <property type="match status" value="1"/>
</dbReference>
<keyword evidence="5 7" id="KW-0234">DNA repair</keyword>
<dbReference type="InterPro" id="IPR022572">
    <property type="entry name" value="DNA_rep/recomb_RecO_N"/>
</dbReference>
<dbReference type="EMBL" id="MFBF01000021">
    <property type="protein sequence ID" value="OGD91234.1"/>
    <property type="molecule type" value="Genomic_DNA"/>
</dbReference>
<dbReference type="Gene3D" id="1.20.1440.120">
    <property type="entry name" value="Recombination protein O, C-terminal domain"/>
    <property type="match status" value="1"/>
</dbReference>
<sequence>MYLRTEGIILSRRNFGEADRILTIYTKDYGKISAIGKGVRRPKSKKAGHVELGSWCKIFAARGKNLDLLTEVETKKAFGIDNFSTAKANKIYHLLELVDSLTQHEQKNQKVFFLLLKYLDEISKENNFDLISSVFKVKLLSELGFFSAKSLKGSKSQEFLQSLENDDFENLQKRVKLDKDSYLKLLTFLDSMIENLIERTLKTNRFVNGTV</sequence>
<dbReference type="PANTHER" id="PTHR33991">
    <property type="entry name" value="DNA REPAIR PROTEIN RECO"/>
    <property type="match status" value="1"/>
</dbReference>
<accession>A0A1F5GHA5</accession>
<evidence type="ECO:0000256" key="4">
    <source>
        <dbReference type="ARBA" id="ARBA00023172"/>
    </source>
</evidence>